<dbReference type="AlphaFoldDB" id="A0A1F7IHK8"/>
<feature type="transmembrane region" description="Helical" evidence="1">
    <location>
        <begin position="21"/>
        <end position="47"/>
    </location>
</feature>
<comment type="caution">
    <text evidence="2">The sequence shown here is derived from an EMBL/GenBank/DDBJ whole genome shotgun (WGS) entry which is preliminary data.</text>
</comment>
<dbReference type="STRING" id="1802055.A3A74_01135"/>
<protein>
    <recommendedName>
        <fullName evidence="4">ATP synthase subunit</fullName>
    </recommendedName>
</protein>
<keyword evidence="1" id="KW-0812">Transmembrane</keyword>
<dbReference type="InterPro" id="IPR032820">
    <property type="entry name" value="ATPase_put"/>
</dbReference>
<keyword evidence="1" id="KW-1133">Transmembrane helix</keyword>
<dbReference type="Proteomes" id="UP000179270">
    <property type="component" value="Unassembled WGS sequence"/>
</dbReference>
<sequence length="80" mass="9282">MKEVENPGQFKSKKRNTDDKLLLARSLNLGYYLIIPLLLGLFLGIWLDKLFSSQPFFLLLLFALGVVSSFYNLWKVVKMK</sequence>
<dbReference type="EMBL" id="MGAF01000004">
    <property type="protein sequence ID" value="OGK42852.1"/>
    <property type="molecule type" value="Genomic_DNA"/>
</dbReference>
<gene>
    <name evidence="2" type="ORF">A3A74_01135</name>
</gene>
<organism evidence="2 3">
    <name type="scientific">Candidatus Roizmanbacteria bacterium RIFCSPLOWO2_01_FULL_35_13</name>
    <dbReference type="NCBI Taxonomy" id="1802055"/>
    <lineage>
        <taxon>Bacteria</taxon>
        <taxon>Candidatus Roizmaniibacteriota</taxon>
    </lineage>
</organism>
<evidence type="ECO:0000313" key="2">
    <source>
        <dbReference type="EMBL" id="OGK42852.1"/>
    </source>
</evidence>
<reference evidence="2 3" key="1">
    <citation type="journal article" date="2016" name="Nat. Commun.">
        <title>Thousands of microbial genomes shed light on interconnected biogeochemical processes in an aquifer system.</title>
        <authorList>
            <person name="Anantharaman K."/>
            <person name="Brown C.T."/>
            <person name="Hug L.A."/>
            <person name="Sharon I."/>
            <person name="Castelle C.J."/>
            <person name="Probst A.J."/>
            <person name="Thomas B.C."/>
            <person name="Singh A."/>
            <person name="Wilkins M.J."/>
            <person name="Karaoz U."/>
            <person name="Brodie E.L."/>
            <person name="Williams K.H."/>
            <person name="Hubbard S.S."/>
            <person name="Banfield J.F."/>
        </authorList>
    </citation>
    <scope>NUCLEOTIDE SEQUENCE [LARGE SCALE GENOMIC DNA]</scope>
</reference>
<feature type="transmembrane region" description="Helical" evidence="1">
    <location>
        <begin position="53"/>
        <end position="74"/>
    </location>
</feature>
<keyword evidence="1" id="KW-0472">Membrane</keyword>
<accession>A0A1F7IHK8</accession>
<dbReference type="Pfam" id="PF09527">
    <property type="entry name" value="ATPase_gene1"/>
    <property type="match status" value="1"/>
</dbReference>
<name>A0A1F7IHK8_9BACT</name>
<evidence type="ECO:0008006" key="4">
    <source>
        <dbReference type="Google" id="ProtNLM"/>
    </source>
</evidence>
<evidence type="ECO:0000256" key="1">
    <source>
        <dbReference type="SAM" id="Phobius"/>
    </source>
</evidence>
<evidence type="ECO:0000313" key="3">
    <source>
        <dbReference type="Proteomes" id="UP000179270"/>
    </source>
</evidence>
<proteinExistence type="predicted"/>